<dbReference type="GO" id="GO:0016020">
    <property type="term" value="C:membrane"/>
    <property type="evidence" value="ECO:0007669"/>
    <property type="project" value="UniProtKB-SubCell"/>
</dbReference>
<dbReference type="OrthoDB" id="44480at2759"/>
<evidence type="ECO:0000313" key="9">
    <source>
        <dbReference type="EMBL" id="CAE0697249.1"/>
    </source>
</evidence>
<dbReference type="Pfam" id="PF13692">
    <property type="entry name" value="Glyco_trans_1_4"/>
    <property type="match status" value="1"/>
</dbReference>
<name>A0A7S3ZXJ7_9STRA</name>
<protein>
    <recommendedName>
        <fullName evidence="12">Digalactosyldiacylglycerol synthase</fullName>
    </recommendedName>
</protein>
<evidence type="ECO:0000313" key="11">
    <source>
        <dbReference type="Proteomes" id="UP000789595"/>
    </source>
</evidence>
<evidence type="ECO:0000256" key="2">
    <source>
        <dbReference type="ARBA" id="ARBA00004370"/>
    </source>
</evidence>
<organism evidence="9">
    <name type="scientific">Pelagomonas calceolata</name>
    <dbReference type="NCBI Taxonomy" id="35677"/>
    <lineage>
        <taxon>Eukaryota</taxon>
        <taxon>Sar</taxon>
        <taxon>Stramenopiles</taxon>
        <taxon>Ochrophyta</taxon>
        <taxon>Pelagophyceae</taxon>
        <taxon>Pelagomonadales</taxon>
        <taxon>Pelagomonadaceae</taxon>
        <taxon>Pelagomonas</taxon>
    </lineage>
</organism>
<evidence type="ECO:0000256" key="3">
    <source>
        <dbReference type="ARBA" id="ARBA00009481"/>
    </source>
</evidence>
<proteinExistence type="inferred from homology"/>
<dbReference type="PANTHER" id="PTHR46132:SF1">
    <property type="entry name" value="DIGALACTOSYLDIACYLGLYCEROL SYNTHASE 2, CHLOROPLASTIC"/>
    <property type="match status" value="1"/>
</dbReference>
<dbReference type="GO" id="GO:0046481">
    <property type="term" value="F:digalactosyldiacylglycerol synthase activity"/>
    <property type="evidence" value="ECO:0007669"/>
    <property type="project" value="InterPro"/>
</dbReference>
<evidence type="ECO:0000256" key="6">
    <source>
        <dbReference type="ARBA" id="ARBA00022679"/>
    </source>
</evidence>
<dbReference type="GO" id="GO:0009507">
    <property type="term" value="C:chloroplast"/>
    <property type="evidence" value="ECO:0007669"/>
    <property type="project" value="UniProtKB-SubCell"/>
</dbReference>
<dbReference type="EMBL" id="HBIW01014731">
    <property type="protein sequence ID" value="CAE0697249.1"/>
    <property type="molecule type" value="Transcribed_RNA"/>
</dbReference>
<evidence type="ECO:0000313" key="10">
    <source>
        <dbReference type="EMBL" id="CAH0379045.1"/>
    </source>
</evidence>
<reference evidence="10" key="2">
    <citation type="submission" date="2021-11" db="EMBL/GenBank/DDBJ databases">
        <authorList>
            <consortium name="Genoscope - CEA"/>
            <person name="William W."/>
        </authorList>
    </citation>
    <scope>NUCLEOTIDE SEQUENCE</scope>
</reference>
<dbReference type="AlphaFoldDB" id="A0A7S3ZXJ7"/>
<keyword evidence="4" id="KW-0150">Chloroplast</keyword>
<comment type="subcellular location">
    <subcellularLocation>
        <location evidence="2">Membrane</location>
    </subcellularLocation>
    <subcellularLocation>
        <location evidence="1">Plastid</location>
        <location evidence="1">Chloroplast</location>
    </subcellularLocation>
</comment>
<evidence type="ECO:0000256" key="8">
    <source>
        <dbReference type="SAM" id="MobiDB-lite"/>
    </source>
</evidence>
<reference evidence="9" key="1">
    <citation type="submission" date="2021-01" db="EMBL/GenBank/DDBJ databases">
        <authorList>
            <person name="Corre E."/>
            <person name="Pelletier E."/>
            <person name="Niang G."/>
            <person name="Scheremetjew M."/>
            <person name="Finn R."/>
            <person name="Kale V."/>
            <person name="Holt S."/>
            <person name="Cochrane G."/>
            <person name="Meng A."/>
            <person name="Brown T."/>
            <person name="Cohen L."/>
        </authorList>
    </citation>
    <scope>NUCLEOTIDE SEQUENCE</scope>
    <source>
        <strain evidence="9">CCMP1756</strain>
    </source>
</reference>
<dbReference type="SUPFAM" id="SSF53756">
    <property type="entry name" value="UDP-Glycosyltransferase/glycogen phosphorylase"/>
    <property type="match status" value="1"/>
</dbReference>
<evidence type="ECO:0000256" key="4">
    <source>
        <dbReference type="ARBA" id="ARBA00022528"/>
    </source>
</evidence>
<dbReference type="InterPro" id="IPR044525">
    <property type="entry name" value="DGDG1/2"/>
</dbReference>
<gene>
    <name evidence="9" type="ORF">PCAL00307_LOCUS12685</name>
    <name evidence="10" type="ORF">PECAL_6P06450</name>
</gene>
<dbReference type="PANTHER" id="PTHR46132">
    <property type="entry name" value="DIGALACTOSYLDIACYLGLYCEROL SYNTHASE 2, CHLOROPLASTIC"/>
    <property type="match status" value="1"/>
</dbReference>
<evidence type="ECO:0000256" key="7">
    <source>
        <dbReference type="ARBA" id="ARBA00023136"/>
    </source>
</evidence>
<dbReference type="Proteomes" id="UP000789595">
    <property type="component" value="Unassembled WGS sequence"/>
</dbReference>
<dbReference type="CDD" id="cd01635">
    <property type="entry name" value="Glycosyltransferase_GTB-type"/>
    <property type="match status" value="1"/>
</dbReference>
<feature type="region of interest" description="Disordered" evidence="8">
    <location>
        <begin position="568"/>
        <end position="603"/>
    </location>
</feature>
<accession>A0A7S3ZXJ7</accession>
<evidence type="ECO:0008006" key="12">
    <source>
        <dbReference type="Google" id="ProtNLM"/>
    </source>
</evidence>
<keyword evidence="5" id="KW-0934">Plastid</keyword>
<keyword evidence="7" id="KW-0472">Membrane</keyword>
<dbReference type="EMBL" id="CAKKNE010000006">
    <property type="protein sequence ID" value="CAH0379045.1"/>
    <property type="molecule type" value="Genomic_DNA"/>
</dbReference>
<evidence type="ECO:0000256" key="1">
    <source>
        <dbReference type="ARBA" id="ARBA00004229"/>
    </source>
</evidence>
<keyword evidence="11" id="KW-1185">Reference proteome</keyword>
<keyword evidence="6" id="KW-0808">Transferase</keyword>
<dbReference type="Gene3D" id="3.40.50.2000">
    <property type="entry name" value="Glycogen Phosphorylase B"/>
    <property type="match status" value="1"/>
</dbReference>
<evidence type="ECO:0000256" key="5">
    <source>
        <dbReference type="ARBA" id="ARBA00022640"/>
    </source>
</evidence>
<comment type="similarity">
    <text evidence="3">Belongs to the glycosyltransferase group 1 family. Glycosyltransferase 4 subfamily.</text>
</comment>
<sequence length="691" mass="77832">MRRLLWLAATSAALVGRGSLKPRRSIQRRVFGRQGIDLRPLRPLVDVVEEEYITADSKLTKDRSVVIVTTASLPWMTGTAVNPALRAAYMVGGGYEDVTLLLPWLEDDNDQRTLFNGRVFANKSEQELFVRDWIKKNAPDADASTLKLGWYPSRYATGLGSILNLDDITSHIPSDKNDIVILEEPEHLNWYRNGPRWTSRFRHVCGIAHTNYEAYAIADNEDKDGAPEEYFNVKAERFFTETVTRAHCDVVVQLSRTLRPLPHSRVENVHGVRKCFLDVGASGGPPAYQPKPGNARCYFVGKAMWAKGYTQLLVLLQDSTDVEIDCYGGGPELADIQNKSRVLQTSLNFKGPADHADSSIFGAYDVFVNPSISEVLCTATAEALAMGKRVVIAEHPSNEFFYQFDTCYKVPPGDSEAFSRQLQHALDAAAQDRVRYKPWASSQLPDSLKPLTWAAATDRLVQASALDARAPPARLALASLVMHSYHWGMTASPLALDLFLTMSGAGPHTPWSEWRERSIGLSSLKRGDESDSKFQEILRRNLATTSKALKNANRLSKVIQERLRKRDGAARVARHMGPTVSGRPRRRRKLREALPGPGVPDAAEEEESLLEESLFFDSEEPSPKESWPRTRRFWRRLRGDVRYLSASWLEPRQFRERDRSLPRRVATRAARATQSLRRELALNRTATKYFL</sequence>